<sequence>MPTPPSPTRPLSLLSPLPAFYRQRHTFAFPSIPSATGYPVPTQETNYAPVTPLKKIFRLKTILNILVLAYLVNRCLEFVLALKMLFRLLQHSTFVNGYPSGSANVPYLFEPPSILASWMDGDQMV</sequence>
<reference evidence="1 2" key="1">
    <citation type="journal article" date="2019" name="Commun. Biol.">
        <title>The bagworm genome reveals a unique fibroin gene that provides high tensile strength.</title>
        <authorList>
            <person name="Kono N."/>
            <person name="Nakamura H."/>
            <person name="Ohtoshi R."/>
            <person name="Tomita M."/>
            <person name="Numata K."/>
            <person name="Arakawa K."/>
        </authorList>
    </citation>
    <scope>NUCLEOTIDE SEQUENCE [LARGE SCALE GENOMIC DNA]</scope>
</reference>
<comment type="caution">
    <text evidence="1">The sequence shown here is derived from an EMBL/GenBank/DDBJ whole genome shotgun (WGS) entry which is preliminary data.</text>
</comment>
<organism evidence="1 2">
    <name type="scientific">Eumeta variegata</name>
    <name type="common">Bagworm moth</name>
    <name type="synonym">Eumeta japonica</name>
    <dbReference type="NCBI Taxonomy" id="151549"/>
    <lineage>
        <taxon>Eukaryota</taxon>
        <taxon>Metazoa</taxon>
        <taxon>Ecdysozoa</taxon>
        <taxon>Arthropoda</taxon>
        <taxon>Hexapoda</taxon>
        <taxon>Insecta</taxon>
        <taxon>Pterygota</taxon>
        <taxon>Neoptera</taxon>
        <taxon>Endopterygota</taxon>
        <taxon>Lepidoptera</taxon>
        <taxon>Glossata</taxon>
        <taxon>Ditrysia</taxon>
        <taxon>Tineoidea</taxon>
        <taxon>Psychidae</taxon>
        <taxon>Oiketicinae</taxon>
        <taxon>Eumeta</taxon>
    </lineage>
</organism>
<keyword evidence="2" id="KW-1185">Reference proteome</keyword>
<evidence type="ECO:0000313" key="1">
    <source>
        <dbReference type="EMBL" id="GBP96784.1"/>
    </source>
</evidence>
<evidence type="ECO:0000313" key="2">
    <source>
        <dbReference type="Proteomes" id="UP000299102"/>
    </source>
</evidence>
<protein>
    <submittedName>
        <fullName evidence="1">Uncharacterized protein</fullName>
    </submittedName>
</protein>
<gene>
    <name evidence="1" type="ORF">EVAR_72070_1</name>
</gene>
<dbReference type="Proteomes" id="UP000299102">
    <property type="component" value="Unassembled WGS sequence"/>
</dbReference>
<dbReference type="EMBL" id="BGZK01002834">
    <property type="protein sequence ID" value="GBP96784.1"/>
    <property type="molecule type" value="Genomic_DNA"/>
</dbReference>
<dbReference type="AlphaFoldDB" id="A0A4C2AC35"/>
<proteinExistence type="predicted"/>
<accession>A0A4C2AC35</accession>
<name>A0A4C2AC35_EUMVA</name>